<reference evidence="1 2" key="1">
    <citation type="submission" date="2016-07" db="EMBL/GenBank/DDBJ databases">
        <title>Draft genome of the white-rot fungus Obba rivulosa 3A-2.</title>
        <authorList>
            <consortium name="DOE Joint Genome Institute"/>
            <person name="Miettinen O."/>
            <person name="Riley R."/>
            <person name="Acob R."/>
            <person name="Barry K."/>
            <person name="Cullen D."/>
            <person name="De Vries R."/>
            <person name="Hainaut M."/>
            <person name="Hatakka A."/>
            <person name="Henrissat B."/>
            <person name="Hilden K."/>
            <person name="Kuo R."/>
            <person name="Labutti K."/>
            <person name="Lipzen A."/>
            <person name="Makela M.R."/>
            <person name="Sandor L."/>
            <person name="Spatafora J.W."/>
            <person name="Grigoriev I.V."/>
            <person name="Hibbett D.S."/>
        </authorList>
    </citation>
    <scope>NUCLEOTIDE SEQUENCE [LARGE SCALE GENOMIC DNA]</scope>
    <source>
        <strain evidence="1 2">3A-2</strain>
    </source>
</reference>
<accession>A0A8E2AS47</accession>
<proteinExistence type="predicted"/>
<evidence type="ECO:0000313" key="1">
    <source>
        <dbReference type="EMBL" id="OCH87365.1"/>
    </source>
</evidence>
<keyword evidence="2" id="KW-1185">Reference proteome</keyword>
<protein>
    <submittedName>
        <fullName evidence="1">Uncharacterized protein</fullName>
    </submittedName>
</protein>
<sequence>MTSPTWTNTRLDDLDSVSADFKKQLRQQLQHPRDFREGWKVLEMPHSWTEQLPEYAPAVLCDDLDSLLERLYMKHIEDYLVNVDDSDLEARSPYGLSPTFCLSSDRYNPNHQLTNH</sequence>
<dbReference type="EMBL" id="KV722488">
    <property type="protein sequence ID" value="OCH87365.1"/>
    <property type="molecule type" value="Genomic_DNA"/>
</dbReference>
<dbReference type="Proteomes" id="UP000250043">
    <property type="component" value="Unassembled WGS sequence"/>
</dbReference>
<evidence type="ECO:0000313" key="2">
    <source>
        <dbReference type="Proteomes" id="UP000250043"/>
    </source>
</evidence>
<dbReference type="AlphaFoldDB" id="A0A8E2AS47"/>
<gene>
    <name evidence="1" type="ORF">OBBRIDRAFT_161393</name>
</gene>
<name>A0A8E2AS47_9APHY</name>
<organism evidence="1 2">
    <name type="scientific">Obba rivulosa</name>
    <dbReference type="NCBI Taxonomy" id="1052685"/>
    <lineage>
        <taxon>Eukaryota</taxon>
        <taxon>Fungi</taxon>
        <taxon>Dikarya</taxon>
        <taxon>Basidiomycota</taxon>
        <taxon>Agaricomycotina</taxon>
        <taxon>Agaricomycetes</taxon>
        <taxon>Polyporales</taxon>
        <taxon>Gelatoporiaceae</taxon>
        <taxon>Obba</taxon>
    </lineage>
</organism>